<keyword evidence="2" id="KW-1185">Reference proteome</keyword>
<dbReference type="Proteomes" id="UP000831701">
    <property type="component" value="Chromosome 13"/>
</dbReference>
<evidence type="ECO:0000313" key="2">
    <source>
        <dbReference type="Proteomes" id="UP000831701"/>
    </source>
</evidence>
<organism evidence="1 2">
    <name type="scientific">Scortum barcoo</name>
    <name type="common">barcoo grunter</name>
    <dbReference type="NCBI Taxonomy" id="214431"/>
    <lineage>
        <taxon>Eukaryota</taxon>
        <taxon>Metazoa</taxon>
        <taxon>Chordata</taxon>
        <taxon>Craniata</taxon>
        <taxon>Vertebrata</taxon>
        <taxon>Euteleostomi</taxon>
        <taxon>Actinopterygii</taxon>
        <taxon>Neopterygii</taxon>
        <taxon>Teleostei</taxon>
        <taxon>Neoteleostei</taxon>
        <taxon>Acanthomorphata</taxon>
        <taxon>Eupercaria</taxon>
        <taxon>Centrarchiformes</taxon>
        <taxon>Terapontoidei</taxon>
        <taxon>Terapontidae</taxon>
        <taxon>Scortum</taxon>
    </lineage>
</organism>
<protein>
    <submittedName>
        <fullName evidence="1">Uncharacterized protein</fullName>
    </submittedName>
</protein>
<accession>A0ACB8W974</accession>
<name>A0ACB8W974_9TELE</name>
<evidence type="ECO:0000313" key="1">
    <source>
        <dbReference type="EMBL" id="KAI3364497.1"/>
    </source>
</evidence>
<dbReference type="EMBL" id="CM041543">
    <property type="protein sequence ID" value="KAI3364497.1"/>
    <property type="molecule type" value="Genomic_DNA"/>
</dbReference>
<sequence>MGNVNSLPNKIDELSALNNQRIYRESSLFIFTETWLNHLVPDANVDLLGFTAVRADRDTKASGKSKGGGLIIQSHVVRDLELLAVSLRPYYLPREFSHVITVCVYIPPRADAATSCEKIHSVTARLQTQHPEAFMIISGDFNHATLDSTLAVFNQVVDCPTRNNRTIDLLYVNVRDAYRIDSPPPTGEV</sequence>
<comment type="caution">
    <text evidence="1">The sequence shown here is derived from an EMBL/GenBank/DDBJ whole genome shotgun (WGS) entry which is preliminary data.</text>
</comment>
<gene>
    <name evidence="1" type="ORF">L3Q82_011283</name>
</gene>
<reference evidence="1" key="1">
    <citation type="submission" date="2022-04" db="EMBL/GenBank/DDBJ databases">
        <title>Jade perch genome.</title>
        <authorList>
            <person name="Chao B."/>
        </authorList>
    </citation>
    <scope>NUCLEOTIDE SEQUENCE</scope>
    <source>
        <strain evidence="1">CB-2022</strain>
    </source>
</reference>
<proteinExistence type="predicted"/>